<dbReference type="KEGG" id="swp:swp_1245"/>
<dbReference type="HOGENOM" id="CLU_046092_2_0_6"/>
<organism evidence="4 5">
    <name type="scientific">Shewanella piezotolerans (strain WP3 / JCM 13877)</name>
    <dbReference type="NCBI Taxonomy" id="225849"/>
    <lineage>
        <taxon>Bacteria</taxon>
        <taxon>Pseudomonadati</taxon>
        <taxon>Pseudomonadota</taxon>
        <taxon>Gammaproteobacteria</taxon>
        <taxon>Alteromonadales</taxon>
        <taxon>Shewanellaceae</taxon>
        <taxon>Shewanella</taxon>
    </lineage>
</organism>
<comment type="subcellular location">
    <subcellularLocation>
        <location evidence="1">Membrane</location>
    </subcellularLocation>
</comment>
<dbReference type="Gene3D" id="2.40.160.50">
    <property type="entry name" value="membrane protein fhac: a member of the omp85/tpsb transporter family"/>
    <property type="match status" value="1"/>
</dbReference>
<gene>
    <name evidence="4" type="ordered locus">swp_1245</name>
</gene>
<evidence type="ECO:0000313" key="5">
    <source>
        <dbReference type="Proteomes" id="UP000000753"/>
    </source>
</evidence>
<keyword evidence="5" id="KW-1185">Reference proteome</keyword>
<dbReference type="Pfam" id="PF01103">
    <property type="entry name" value="Omp85"/>
    <property type="match status" value="1"/>
</dbReference>
<reference evidence="4 5" key="1">
    <citation type="journal article" date="2008" name="PLoS ONE">
        <title>Environmental adaptation: genomic analysis of the piezotolerant and psychrotolerant deep-sea iron reducing bacterium Shewanella piezotolerans WP3.</title>
        <authorList>
            <person name="Wang F."/>
            <person name="Wang J."/>
            <person name="Jian H."/>
            <person name="Zhang B."/>
            <person name="Li S."/>
            <person name="Wang F."/>
            <person name="Zeng X."/>
            <person name="Gao L."/>
            <person name="Bartlett D.H."/>
            <person name="Yu J."/>
            <person name="Hu S."/>
            <person name="Xiao X."/>
        </authorList>
    </citation>
    <scope>NUCLEOTIDE SEQUENCE [LARGE SCALE GENOMIC DNA]</scope>
    <source>
        <strain evidence="5">WP3 / JCM 13877</strain>
    </source>
</reference>
<evidence type="ECO:0000313" key="4">
    <source>
        <dbReference type="EMBL" id="ACJ28039.1"/>
    </source>
</evidence>
<protein>
    <submittedName>
        <fullName evidence="4">Glyceraldehyde 3-phosphate dehydrogenase</fullName>
    </submittedName>
</protein>
<keyword evidence="2" id="KW-0472">Membrane</keyword>
<proteinExistence type="predicted"/>
<sequence>MRLSNSSLNDKDEKDTCIYLNIVVELARMVAENSWLVYWLTRAFSYCDLFENIQFQGLYSKFVNEGSNNVINNNKIALTLTIAASSLFSSSATAIDFFDPIDGYFDAGEYLAENAYGFLPVPSIITEPSVGNGLAVMGLFLHETDAQRDKRKEVATHSIDGGAQLLTPGISVVGVGATDNGTKMGFAGHRQTWGKDSIRYLVGGGYGDINMSYYSQNDFADALSLDLNLQGYGLLQKFQYRIPGSAFFVGVSQKFLSVDMTNRHENSAVPAELIDRLTGLLNVSPKVSALGAVIEYDSLNNFFLPTSGYNYIFEYDWFSESLGSDYDYQTLNVEGINYWALSKSLTFGLKARYQSVTSDDRLPVFAYPYIDLRGIPKNRYQGENVGSAEVQLMWKLTPRWMLLSFLGSGVAGDLSSSMWDSDQQNAYGVGFRYTIARRYGLHMGIDVAKGPEDVAWYVNVGTGF</sequence>
<feature type="domain" description="Bacterial surface antigen (D15)" evidence="3">
    <location>
        <begin position="284"/>
        <end position="357"/>
    </location>
</feature>
<dbReference type="AlphaFoldDB" id="B8CKK0"/>
<evidence type="ECO:0000256" key="2">
    <source>
        <dbReference type="ARBA" id="ARBA00023136"/>
    </source>
</evidence>
<name>B8CKK0_SHEPW</name>
<accession>B8CKK0</accession>
<evidence type="ECO:0000256" key="1">
    <source>
        <dbReference type="ARBA" id="ARBA00004370"/>
    </source>
</evidence>
<dbReference type="STRING" id="225849.swp_1245"/>
<dbReference type="GO" id="GO:0019867">
    <property type="term" value="C:outer membrane"/>
    <property type="evidence" value="ECO:0007669"/>
    <property type="project" value="InterPro"/>
</dbReference>
<dbReference type="InterPro" id="IPR000184">
    <property type="entry name" value="Bac_surfAg_D15"/>
</dbReference>
<evidence type="ECO:0000259" key="3">
    <source>
        <dbReference type="Pfam" id="PF01103"/>
    </source>
</evidence>
<dbReference type="eggNOG" id="COG0729">
    <property type="taxonomic scope" value="Bacteria"/>
</dbReference>
<dbReference type="EMBL" id="CP000472">
    <property type="protein sequence ID" value="ACJ28039.1"/>
    <property type="molecule type" value="Genomic_DNA"/>
</dbReference>
<dbReference type="Proteomes" id="UP000000753">
    <property type="component" value="Chromosome"/>
</dbReference>